<name>A0A2Z7D536_9LAMI</name>
<evidence type="ECO:0000256" key="1">
    <source>
        <dbReference type="SAM" id="MobiDB-lite"/>
    </source>
</evidence>
<dbReference type="EMBL" id="KQ989561">
    <property type="protein sequence ID" value="KZV54250.1"/>
    <property type="molecule type" value="Genomic_DNA"/>
</dbReference>
<sequence length="220" mass="25225">MMNISSRADDKSKLEKVAQERLRTREEEEESVEQLDEATCSTTRPNQCKLEWRKAGKLCTTLKNTELLHQDKMNHTVSVKLSRKATVDPDQLAELLVQFQANMTGGSRKYPDWNSEGTSKMVRLKISMLEQFGDARAGIAEEIRIVGNVKLVHQLDTRAGPEKQLKSSDQAQWDAMKCRMIQEQTKCSVQAWCSSTEPSYFSERLDEIEAYPNHWSRGRI</sequence>
<feature type="compositionally biased region" description="Basic and acidic residues" evidence="1">
    <location>
        <begin position="7"/>
        <end position="26"/>
    </location>
</feature>
<feature type="region of interest" description="Disordered" evidence="1">
    <location>
        <begin position="1"/>
        <end position="40"/>
    </location>
</feature>
<proteinExistence type="predicted"/>
<dbReference type="Proteomes" id="UP000250235">
    <property type="component" value="Unassembled WGS sequence"/>
</dbReference>
<accession>A0A2Z7D536</accession>
<reference evidence="2 3" key="1">
    <citation type="journal article" date="2015" name="Proc. Natl. Acad. Sci. U.S.A.">
        <title>The resurrection genome of Boea hygrometrica: A blueprint for survival of dehydration.</title>
        <authorList>
            <person name="Xiao L."/>
            <person name="Yang G."/>
            <person name="Zhang L."/>
            <person name="Yang X."/>
            <person name="Zhao S."/>
            <person name="Ji Z."/>
            <person name="Zhou Q."/>
            <person name="Hu M."/>
            <person name="Wang Y."/>
            <person name="Chen M."/>
            <person name="Xu Y."/>
            <person name="Jin H."/>
            <person name="Xiao X."/>
            <person name="Hu G."/>
            <person name="Bao F."/>
            <person name="Hu Y."/>
            <person name="Wan P."/>
            <person name="Li L."/>
            <person name="Deng X."/>
            <person name="Kuang T."/>
            <person name="Xiang C."/>
            <person name="Zhu J.K."/>
            <person name="Oliver M.J."/>
            <person name="He Y."/>
        </authorList>
    </citation>
    <scope>NUCLEOTIDE SEQUENCE [LARGE SCALE GENOMIC DNA]</scope>
    <source>
        <strain evidence="3">cv. XS01</strain>
    </source>
</reference>
<evidence type="ECO:0000313" key="2">
    <source>
        <dbReference type="EMBL" id="KZV54250.1"/>
    </source>
</evidence>
<gene>
    <name evidence="2" type="ORF">F511_19275</name>
</gene>
<evidence type="ECO:0000313" key="3">
    <source>
        <dbReference type="Proteomes" id="UP000250235"/>
    </source>
</evidence>
<dbReference type="AlphaFoldDB" id="A0A2Z7D536"/>
<feature type="compositionally biased region" description="Acidic residues" evidence="1">
    <location>
        <begin position="27"/>
        <end position="36"/>
    </location>
</feature>
<keyword evidence="3" id="KW-1185">Reference proteome</keyword>
<protein>
    <submittedName>
        <fullName evidence="2">TMV resistance protein N-like</fullName>
    </submittedName>
</protein>
<organism evidence="2 3">
    <name type="scientific">Dorcoceras hygrometricum</name>
    <dbReference type="NCBI Taxonomy" id="472368"/>
    <lineage>
        <taxon>Eukaryota</taxon>
        <taxon>Viridiplantae</taxon>
        <taxon>Streptophyta</taxon>
        <taxon>Embryophyta</taxon>
        <taxon>Tracheophyta</taxon>
        <taxon>Spermatophyta</taxon>
        <taxon>Magnoliopsida</taxon>
        <taxon>eudicotyledons</taxon>
        <taxon>Gunneridae</taxon>
        <taxon>Pentapetalae</taxon>
        <taxon>asterids</taxon>
        <taxon>lamiids</taxon>
        <taxon>Lamiales</taxon>
        <taxon>Gesneriaceae</taxon>
        <taxon>Didymocarpoideae</taxon>
        <taxon>Trichosporeae</taxon>
        <taxon>Loxocarpinae</taxon>
        <taxon>Dorcoceras</taxon>
    </lineage>
</organism>